<feature type="region of interest" description="Disordered" evidence="1">
    <location>
        <begin position="67"/>
        <end position="92"/>
    </location>
</feature>
<comment type="caution">
    <text evidence="2">The sequence shown here is derived from an EMBL/GenBank/DDBJ whole genome shotgun (WGS) entry which is preliminary data.</text>
</comment>
<dbReference type="EMBL" id="PJQY01000889">
    <property type="protein sequence ID" value="PQQ07110.1"/>
    <property type="molecule type" value="Genomic_DNA"/>
</dbReference>
<proteinExistence type="predicted"/>
<organism evidence="2 3">
    <name type="scientific">Prunus yedoensis var. nudiflora</name>
    <dbReference type="NCBI Taxonomy" id="2094558"/>
    <lineage>
        <taxon>Eukaryota</taxon>
        <taxon>Viridiplantae</taxon>
        <taxon>Streptophyta</taxon>
        <taxon>Embryophyta</taxon>
        <taxon>Tracheophyta</taxon>
        <taxon>Spermatophyta</taxon>
        <taxon>Magnoliopsida</taxon>
        <taxon>eudicotyledons</taxon>
        <taxon>Gunneridae</taxon>
        <taxon>Pentapetalae</taxon>
        <taxon>rosids</taxon>
        <taxon>fabids</taxon>
        <taxon>Rosales</taxon>
        <taxon>Rosaceae</taxon>
        <taxon>Amygdaloideae</taxon>
        <taxon>Amygdaleae</taxon>
        <taxon>Prunus</taxon>
    </lineage>
</organism>
<dbReference type="Proteomes" id="UP000250321">
    <property type="component" value="Unassembled WGS sequence"/>
</dbReference>
<name>A0A314YLM9_PRUYE</name>
<evidence type="ECO:0000256" key="1">
    <source>
        <dbReference type="SAM" id="MobiDB-lite"/>
    </source>
</evidence>
<evidence type="ECO:0000313" key="2">
    <source>
        <dbReference type="EMBL" id="PQQ07110.1"/>
    </source>
</evidence>
<accession>A0A314YLM9</accession>
<evidence type="ECO:0000313" key="3">
    <source>
        <dbReference type="Proteomes" id="UP000250321"/>
    </source>
</evidence>
<gene>
    <name evidence="2" type="ORF">Pyn_30203</name>
</gene>
<protein>
    <submittedName>
        <fullName evidence="2">Uncharacterized protein</fullName>
    </submittedName>
</protein>
<reference evidence="2 3" key="1">
    <citation type="submission" date="2018-02" db="EMBL/GenBank/DDBJ databases">
        <title>Draft genome of wild Prunus yedoensis var. nudiflora.</title>
        <authorList>
            <person name="Baek S."/>
            <person name="Kim J.-H."/>
            <person name="Choi K."/>
            <person name="Kim G.-B."/>
            <person name="Cho A."/>
            <person name="Jang H."/>
            <person name="Shin C.-H."/>
            <person name="Yu H.-J."/>
            <person name="Mun J.-H."/>
        </authorList>
    </citation>
    <scope>NUCLEOTIDE SEQUENCE [LARGE SCALE GENOMIC DNA]</scope>
    <source>
        <strain evidence="3">cv. Jeju island</strain>
        <tissue evidence="2">Leaf</tissue>
    </source>
</reference>
<dbReference type="AlphaFoldDB" id="A0A314YLM9"/>
<sequence>MLCKQVFYGVKNDIESYRSRLGPITISTSTTSPARPSLPNISETSLGIVQVIQPAQPVLNLAAARSTAPASSVENAQGKDKQSQIPRRLGTD</sequence>
<keyword evidence="3" id="KW-1185">Reference proteome</keyword>